<dbReference type="RefSeq" id="WP_164695125.1">
    <property type="nucleotide sequence ID" value="NZ_JAAIKB010000005.1"/>
</dbReference>
<keyword evidence="1" id="KW-0812">Transmembrane</keyword>
<feature type="transmembrane region" description="Helical" evidence="1">
    <location>
        <begin position="244"/>
        <end position="265"/>
    </location>
</feature>
<organism evidence="2 3">
    <name type="scientific">Falsiroseomonas algicola</name>
    <dbReference type="NCBI Taxonomy" id="2716930"/>
    <lineage>
        <taxon>Bacteria</taxon>
        <taxon>Pseudomonadati</taxon>
        <taxon>Pseudomonadota</taxon>
        <taxon>Alphaproteobacteria</taxon>
        <taxon>Acetobacterales</taxon>
        <taxon>Roseomonadaceae</taxon>
        <taxon>Falsiroseomonas</taxon>
    </lineage>
</organism>
<evidence type="ECO:0000313" key="2">
    <source>
        <dbReference type="EMBL" id="NGM21225.1"/>
    </source>
</evidence>
<feature type="transmembrane region" description="Helical" evidence="1">
    <location>
        <begin position="89"/>
        <end position="108"/>
    </location>
</feature>
<feature type="transmembrane region" description="Helical" evidence="1">
    <location>
        <begin position="52"/>
        <end position="83"/>
    </location>
</feature>
<name>A0A6M1LLJ4_9PROT</name>
<gene>
    <name evidence="2" type="ORF">G3576_14465</name>
</gene>
<feature type="transmembrane region" description="Helical" evidence="1">
    <location>
        <begin position="184"/>
        <end position="208"/>
    </location>
</feature>
<feature type="transmembrane region" description="Helical" evidence="1">
    <location>
        <begin position="22"/>
        <end position="40"/>
    </location>
</feature>
<dbReference type="Pfam" id="PF09991">
    <property type="entry name" value="DUF2232"/>
    <property type="match status" value="1"/>
</dbReference>
<proteinExistence type="predicted"/>
<reference evidence="2 3" key="1">
    <citation type="submission" date="2020-03" db="EMBL/GenBank/DDBJ databases">
        <title>Roseomonas stagni sp. nov., isolated from pond water in Japan.</title>
        <authorList>
            <person name="Furuhata K."/>
            <person name="Miyamoto H."/>
            <person name="Goto K."/>
        </authorList>
    </citation>
    <scope>NUCLEOTIDE SEQUENCE [LARGE SCALE GENOMIC DNA]</scope>
    <source>
        <strain evidence="2 3">PeD5</strain>
    </source>
</reference>
<dbReference type="AlphaFoldDB" id="A0A6M1LLJ4"/>
<feature type="transmembrane region" description="Helical" evidence="1">
    <location>
        <begin position="220"/>
        <end position="238"/>
    </location>
</feature>
<dbReference type="EMBL" id="JAAIKB010000005">
    <property type="protein sequence ID" value="NGM21225.1"/>
    <property type="molecule type" value="Genomic_DNA"/>
</dbReference>
<evidence type="ECO:0000256" key="1">
    <source>
        <dbReference type="SAM" id="Phobius"/>
    </source>
</evidence>
<evidence type="ECO:0000313" key="3">
    <source>
        <dbReference type="Proteomes" id="UP000475385"/>
    </source>
</evidence>
<comment type="caution">
    <text evidence="2">The sequence shown here is derived from an EMBL/GenBank/DDBJ whole genome shotgun (WGS) entry which is preliminary data.</text>
</comment>
<keyword evidence="1" id="KW-1133">Transmembrane helix</keyword>
<sequence length="320" mass="32418">MATDSTQQGAEEDRRIASDPRWLAAGAAGLAAAVLTLWGFRGMPGGALTLWLAPLPLFMAGIGFGAGAMIAAVGVAFVALLAVGSSLGAGLFLGIFGAPAAALVLAARRSAESGLAVPDLAASFTLLGILPAAGVAVAAWLLSDVPGGMEGALRGAVEQAMSRMGLPVAEGLVSELVRVKAAAIGFWVAMALLINAAAASGLLVRLGITTARPAFREARLPAWYVVLPFIALGLWLAAEEGSDAVELSLLLALMVPVFLHGLAAFHRATAALRGRPMVLGGAYAALLIMSVPVALAVTGYGLFDILNGTRGRRGAPPPQR</sequence>
<feature type="transmembrane region" description="Helical" evidence="1">
    <location>
        <begin position="277"/>
        <end position="303"/>
    </location>
</feature>
<keyword evidence="3" id="KW-1185">Reference proteome</keyword>
<protein>
    <submittedName>
        <fullName evidence="2">DUF2232 domain-containing protein</fullName>
    </submittedName>
</protein>
<dbReference type="Proteomes" id="UP000475385">
    <property type="component" value="Unassembled WGS sequence"/>
</dbReference>
<feature type="transmembrane region" description="Helical" evidence="1">
    <location>
        <begin position="120"/>
        <end position="142"/>
    </location>
</feature>
<accession>A0A6M1LLJ4</accession>
<dbReference type="InterPro" id="IPR018710">
    <property type="entry name" value="DUF2232"/>
</dbReference>
<keyword evidence="1" id="KW-0472">Membrane</keyword>